<dbReference type="AlphaFoldDB" id="A0A975HL96"/>
<evidence type="ECO:0000256" key="2">
    <source>
        <dbReference type="SAM" id="SignalP"/>
    </source>
</evidence>
<dbReference type="PANTHER" id="PTHR33987:SF1">
    <property type="entry name" value="CALCINEURIN-LIKE METALLO-PHOSPHOESTERASE SUPERFAMILY PROTEIN"/>
    <property type="match status" value="1"/>
</dbReference>
<dbReference type="PANTHER" id="PTHR33987">
    <property type="entry name" value="CALCINEURIN-LIKE METALLO-PHOSPHOESTERASE SUPERFAMILY PROTEIN"/>
    <property type="match status" value="1"/>
</dbReference>
<evidence type="ECO:0000313" key="5">
    <source>
        <dbReference type="Proteomes" id="UP000664904"/>
    </source>
</evidence>
<gene>
    <name evidence="4" type="ORF">J5O05_02640</name>
</gene>
<keyword evidence="5" id="KW-1185">Reference proteome</keyword>
<keyword evidence="1" id="KW-1015">Disulfide bond</keyword>
<dbReference type="Gene3D" id="3.60.21.70">
    <property type="entry name" value="PhoD-like phosphatase"/>
    <property type="match status" value="1"/>
</dbReference>
<evidence type="ECO:0000313" key="4">
    <source>
        <dbReference type="EMBL" id="QTH71861.1"/>
    </source>
</evidence>
<keyword evidence="2" id="KW-0732">Signal</keyword>
<feature type="domain" description="Fibronectin type-II" evidence="3">
    <location>
        <begin position="455"/>
        <end position="504"/>
    </location>
</feature>
<dbReference type="SUPFAM" id="SSF56300">
    <property type="entry name" value="Metallo-dependent phosphatases"/>
    <property type="match status" value="1"/>
</dbReference>
<dbReference type="InterPro" id="IPR038607">
    <property type="entry name" value="PhoD-like_sf"/>
</dbReference>
<evidence type="ECO:0000259" key="3">
    <source>
        <dbReference type="PROSITE" id="PS51092"/>
    </source>
</evidence>
<dbReference type="InterPro" id="IPR018946">
    <property type="entry name" value="PhoD-like_MPP"/>
</dbReference>
<protein>
    <submittedName>
        <fullName evidence="4">Alkaline phosphatase D family protein</fullName>
    </submittedName>
</protein>
<evidence type="ECO:0000256" key="1">
    <source>
        <dbReference type="ARBA" id="ARBA00023157"/>
    </source>
</evidence>
<organism evidence="4 5">
    <name type="scientific">Pseudoalteromonas xiamenensis</name>
    <dbReference type="NCBI Taxonomy" id="882626"/>
    <lineage>
        <taxon>Bacteria</taxon>
        <taxon>Pseudomonadati</taxon>
        <taxon>Pseudomonadota</taxon>
        <taxon>Gammaproteobacteria</taxon>
        <taxon>Alteromonadales</taxon>
        <taxon>Pseudoalteromonadaceae</taxon>
        <taxon>Pseudoalteromonas</taxon>
    </lineage>
</organism>
<feature type="chain" id="PRO_5037930253" evidence="2">
    <location>
        <begin position="20"/>
        <end position="569"/>
    </location>
</feature>
<dbReference type="KEGG" id="pxi:J5O05_02640"/>
<dbReference type="EMBL" id="CP072133">
    <property type="protein sequence ID" value="QTH71861.1"/>
    <property type="molecule type" value="Genomic_DNA"/>
</dbReference>
<dbReference type="Proteomes" id="UP000664904">
    <property type="component" value="Chromosome"/>
</dbReference>
<name>A0A975HL96_9GAMM</name>
<reference evidence="4" key="1">
    <citation type="submission" date="2021-03" db="EMBL/GenBank/DDBJ databases">
        <title>Complete Genome of Pseudoalteromonas xiamenensis STKMTI.2, a new potential marine bacterium producing anti-Vibrio compounds.</title>
        <authorList>
            <person name="Handayani D.P."/>
            <person name="Isnansetyo A."/>
            <person name="Istiqomah I."/>
            <person name="Jumina J."/>
        </authorList>
    </citation>
    <scope>NUCLEOTIDE SEQUENCE</scope>
    <source>
        <strain evidence="4">STKMTI.2</strain>
    </source>
</reference>
<dbReference type="RefSeq" id="WP_208843484.1">
    <property type="nucleotide sequence ID" value="NZ_CP072133.1"/>
</dbReference>
<dbReference type="CDD" id="cd07389">
    <property type="entry name" value="MPP_PhoD"/>
    <property type="match status" value="1"/>
</dbReference>
<feature type="signal peptide" evidence="2">
    <location>
        <begin position="1"/>
        <end position="19"/>
    </location>
</feature>
<dbReference type="InterPro" id="IPR000562">
    <property type="entry name" value="FN_type2_dom"/>
</dbReference>
<dbReference type="Pfam" id="PF00040">
    <property type="entry name" value="fn2"/>
    <property type="match status" value="1"/>
</dbReference>
<dbReference type="InterPro" id="IPR029052">
    <property type="entry name" value="Metallo-depent_PP-like"/>
</dbReference>
<sequence length="569" mass="63722">MKKYLLSALTGLLVSQAHAAPEVHYEQCKTSFEYLGASYFGTTNKNNSGGQWCYLKSSIEDSTWGNVRVETIPEFKTVTGKRCLSPSNYQGEAFYGCTTKAHTAPWCYVGESAWEECEIEEPQPEPLLSHTMVSENSTLKRIAVGSCFKTQGDMPAAMSRVVSQSPDLFLWMGDNIYADTTDMNYMRQKYDDKKRNAEYQKFLSANIPVMATWDDHDFGSNNDGKHYPKRVESQLEFLRHFDIPADDPRYNGQEGVYSAKIVGPQGQTTHVINLDARYFRSPTFSNYGTCEGDSSTMLGEKQWQWLQDELNKPSEIKVISSGIQVLPPLNQGRNKSTYCAYGNGQKFTQAVASLNEQTMSGTSYESWAEIPQEREKLLRMVQKSLNDGKTKAVIFVSGDQHWGELLEKRIPASNQFGKEARVYEITASGFGQNWPYHIENPLRLPIYADSKGDAKFANECKLPFKYAGVTYQGCTTRDNDKPWCYTQVDSNGNGVKGEWGNCAPSGAIVPTGQVGVVSENMASLTTGNRHLINKSGSNYGLLDIDWTKRTIKMSIETSDEEAVSTIINF</sequence>
<dbReference type="Pfam" id="PF09423">
    <property type="entry name" value="PhoD"/>
    <property type="match status" value="1"/>
</dbReference>
<dbReference type="SUPFAM" id="SSF57440">
    <property type="entry name" value="Kringle-like"/>
    <property type="match status" value="1"/>
</dbReference>
<accession>A0A975HL96</accession>
<dbReference type="PROSITE" id="PS51092">
    <property type="entry name" value="FN2_2"/>
    <property type="match status" value="1"/>
</dbReference>
<dbReference type="InterPro" id="IPR013806">
    <property type="entry name" value="Kringle-like"/>
</dbReference>
<proteinExistence type="predicted"/>